<proteinExistence type="inferred from homology"/>
<evidence type="ECO:0000259" key="13">
    <source>
        <dbReference type="Pfam" id="PF03950"/>
    </source>
</evidence>
<dbReference type="FunFam" id="1.10.1160.10:FF:000001">
    <property type="entry name" value="Glutamine--tRNA ligase"/>
    <property type="match status" value="1"/>
</dbReference>
<dbReference type="HAMAP" id="MF_00126">
    <property type="entry name" value="Gln_tRNA_synth"/>
    <property type="match status" value="1"/>
</dbReference>
<comment type="caution">
    <text evidence="15">The sequence shown here is derived from an EMBL/GenBank/DDBJ whole genome shotgun (WGS) entry which is preliminary data.</text>
</comment>
<dbReference type="NCBIfam" id="NF011291">
    <property type="entry name" value="PRK14703.1"/>
    <property type="match status" value="1"/>
</dbReference>
<dbReference type="GO" id="GO:0006425">
    <property type="term" value="P:glutaminyl-tRNA aminoacylation"/>
    <property type="evidence" value="ECO:0007669"/>
    <property type="project" value="InterPro"/>
</dbReference>
<dbReference type="Proteomes" id="UP000751190">
    <property type="component" value="Unassembled WGS sequence"/>
</dbReference>
<dbReference type="SUPFAM" id="SSF52374">
    <property type="entry name" value="Nucleotidylyl transferase"/>
    <property type="match status" value="1"/>
</dbReference>
<sequence>MLAGLLTLGAVSMMRASSGPVASGRAALRAGAQALTLRQLSALRRAGRIVAKGAPAPDKDAPIATNFVRNIIKDDLASGKHAQLVTRFPPEPNGFLHIGHAKSICLNFGLADEFAGITYMRLDDTNPLKEEQLYVDSILDDVRWLGGDWGDRLTHASDYFAQMYEIAEHLIEDGKAYVDSASLEMIREYRGNYATAARPTPDRERPAAESLELFRRMRAGDFAEGKYVLRAKIDLSAANMNMRDPVLYRVRHATHPQTGDAWCIYPMYDYAHPISDALESITHSLCTLEFQDHRPLYDWVVHNMRPAPPCDPLPRQIEVSRLNIHFTVLSKRKLIRLVEEGHVRGWDDPRLPTIAGLRRRGYPPAAIQLFCDRTGISKEDKNIDLAVLEDCARETLDAAAGRAMAVLDPLKVVVTNWPEGKTEPLDAPVHPKRPELGSRTLSMSRVLFIERDDFALEPSPKFFRLSPGAEVRLRNAYAIRCDEVVHGADGRVAELRCTYDESTKQGAGRKIKGIVHWVSETAAVPLTVRLWDRLFSKPAPGAEQPDGDFLADLNPGSVKELSGCLGEASLRDARPGEQFQFERLGYYAADLVDSKPGSPVFNRVVTLRDTWGKLSVEESEAAARAMRKLDAAGDAPAAVV</sequence>
<dbReference type="PANTHER" id="PTHR43097">
    <property type="entry name" value="GLUTAMINE-TRNA LIGASE"/>
    <property type="match status" value="1"/>
</dbReference>
<dbReference type="Pfam" id="PF20974">
    <property type="entry name" value="tRNA-synt_1c_C2"/>
    <property type="match status" value="1"/>
</dbReference>
<dbReference type="InterPro" id="IPR050132">
    <property type="entry name" value="Gln/Glu-tRNA_Ligase"/>
</dbReference>
<feature type="domain" description="tRNA synthetases class I (E and Q) anti-codon binding" evidence="14">
    <location>
        <begin position="514"/>
        <end position="590"/>
    </location>
</feature>
<feature type="domain" description="Glutamyl/glutaminyl-tRNA synthetase class Ib anti-codon binding" evidence="13">
    <location>
        <begin position="400"/>
        <end position="500"/>
    </location>
</feature>
<dbReference type="FunFam" id="3.40.50.620:FF:000037">
    <property type="entry name" value="Glutamine--tRNA ligase cytoplasmic"/>
    <property type="match status" value="1"/>
</dbReference>
<evidence type="ECO:0000256" key="9">
    <source>
        <dbReference type="ARBA" id="ARBA00048270"/>
    </source>
</evidence>
<dbReference type="GO" id="GO:0004819">
    <property type="term" value="F:glutamine-tRNA ligase activity"/>
    <property type="evidence" value="ECO:0007669"/>
    <property type="project" value="UniProtKB-EC"/>
</dbReference>
<dbReference type="Gene3D" id="1.10.1160.10">
    <property type="entry name" value="Glutamyl-trna Synthetase, Domain 2"/>
    <property type="match status" value="1"/>
</dbReference>
<dbReference type="EMBL" id="JAGTXO010000006">
    <property type="protein sequence ID" value="KAG8467443.1"/>
    <property type="molecule type" value="Genomic_DNA"/>
</dbReference>
<evidence type="ECO:0000259" key="14">
    <source>
        <dbReference type="Pfam" id="PF20974"/>
    </source>
</evidence>
<feature type="domain" description="Glutamyl/glutaminyl-tRNA synthetase class Ib catalytic" evidence="12">
    <location>
        <begin position="84"/>
        <end position="397"/>
    </location>
</feature>
<dbReference type="AlphaFoldDB" id="A0A8J5XM46"/>
<evidence type="ECO:0000256" key="4">
    <source>
        <dbReference type="ARBA" id="ARBA00022598"/>
    </source>
</evidence>
<dbReference type="InterPro" id="IPR001412">
    <property type="entry name" value="aa-tRNA-synth_I_CS"/>
</dbReference>
<keyword evidence="6 10" id="KW-0067">ATP-binding</keyword>
<feature type="signal peptide" evidence="11">
    <location>
        <begin position="1"/>
        <end position="16"/>
    </location>
</feature>
<dbReference type="Gene3D" id="3.90.800.10">
    <property type="entry name" value="Glutamyl-tRNA Synthetase, Domain 3"/>
    <property type="match status" value="1"/>
</dbReference>
<dbReference type="InterPro" id="IPR022861">
    <property type="entry name" value="Gln_tRNA_ligase_bac"/>
</dbReference>
<accession>A0A8J5XM46</accession>
<name>A0A8J5XM46_DIALT</name>
<dbReference type="GO" id="GO:0005524">
    <property type="term" value="F:ATP binding"/>
    <property type="evidence" value="ECO:0007669"/>
    <property type="project" value="UniProtKB-KW"/>
</dbReference>
<dbReference type="Gene3D" id="3.40.50.620">
    <property type="entry name" value="HUPs"/>
    <property type="match status" value="1"/>
</dbReference>
<dbReference type="FunFam" id="2.40.240.10:FF:000007">
    <property type="entry name" value="Glutamine--tRNA ligase"/>
    <property type="match status" value="1"/>
</dbReference>
<dbReference type="GO" id="GO:0005829">
    <property type="term" value="C:cytosol"/>
    <property type="evidence" value="ECO:0007669"/>
    <property type="project" value="TreeGrafter"/>
</dbReference>
<evidence type="ECO:0000256" key="1">
    <source>
        <dbReference type="ARBA" id="ARBA00005594"/>
    </source>
</evidence>
<dbReference type="OMA" id="CDEVVHG"/>
<dbReference type="PROSITE" id="PS00178">
    <property type="entry name" value="AA_TRNA_LIGASE_I"/>
    <property type="match status" value="1"/>
</dbReference>
<dbReference type="Pfam" id="PF03950">
    <property type="entry name" value="tRNA-synt_1c_C"/>
    <property type="match status" value="1"/>
</dbReference>
<keyword evidence="11" id="KW-0732">Signal</keyword>
<evidence type="ECO:0000256" key="6">
    <source>
        <dbReference type="ARBA" id="ARBA00022840"/>
    </source>
</evidence>
<gene>
    <name evidence="15" type="ORF">KFE25_000759</name>
</gene>
<evidence type="ECO:0000256" key="7">
    <source>
        <dbReference type="ARBA" id="ARBA00022917"/>
    </source>
</evidence>
<reference evidence="15" key="1">
    <citation type="submission" date="2021-05" db="EMBL/GenBank/DDBJ databases">
        <title>The genome of the haptophyte Pavlova lutheri (Diacronema luteri, Pavlovales) - a model for lipid biosynthesis in eukaryotic algae.</title>
        <authorList>
            <person name="Hulatt C.J."/>
            <person name="Posewitz M.C."/>
        </authorList>
    </citation>
    <scope>NUCLEOTIDE SEQUENCE</scope>
    <source>
        <strain evidence="15">NIVA-4/92</strain>
    </source>
</reference>
<dbReference type="InterPro" id="IPR020058">
    <property type="entry name" value="Glu/Gln-tRNA-synth_Ib_cat-dom"/>
</dbReference>
<keyword evidence="7 10" id="KW-0648">Protein biosynthesis</keyword>
<dbReference type="OrthoDB" id="191598at2759"/>
<keyword evidence="3" id="KW-0963">Cytoplasm</keyword>
<dbReference type="EC" id="6.1.1.18" evidence="2"/>
<dbReference type="NCBIfam" id="TIGR00440">
    <property type="entry name" value="glnS"/>
    <property type="match status" value="1"/>
</dbReference>
<dbReference type="InterPro" id="IPR014729">
    <property type="entry name" value="Rossmann-like_a/b/a_fold"/>
</dbReference>
<keyword evidence="4 10" id="KW-0436">Ligase</keyword>
<evidence type="ECO:0000256" key="11">
    <source>
        <dbReference type="SAM" id="SignalP"/>
    </source>
</evidence>
<dbReference type="PANTHER" id="PTHR43097:SF5">
    <property type="entry name" value="GLUTAMATE--TRNA LIGASE"/>
    <property type="match status" value="1"/>
</dbReference>
<evidence type="ECO:0000256" key="3">
    <source>
        <dbReference type="ARBA" id="ARBA00022490"/>
    </source>
</evidence>
<dbReference type="InterPro" id="IPR020056">
    <property type="entry name" value="Rbsml_bL25/Gln-tRNA_synth_N"/>
</dbReference>
<dbReference type="Pfam" id="PF00749">
    <property type="entry name" value="tRNA-synt_1c"/>
    <property type="match status" value="1"/>
</dbReference>
<evidence type="ECO:0000313" key="16">
    <source>
        <dbReference type="Proteomes" id="UP000751190"/>
    </source>
</evidence>
<organism evidence="15 16">
    <name type="scientific">Diacronema lutheri</name>
    <name type="common">Unicellular marine alga</name>
    <name type="synonym">Monochrysis lutheri</name>
    <dbReference type="NCBI Taxonomy" id="2081491"/>
    <lineage>
        <taxon>Eukaryota</taxon>
        <taxon>Haptista</taxon>
        <taxon>Haptophyta</taxon>
        <taxon>Pavlovophyceae</taxon>
        <taxon>Pavlovales</taxon>
        <taxon>Pavlovaceae</taxon>
        <taxon>Diacronema</taxon>
    </lineage>
</organism>
<keyword evidence="8 10" id="KW-0030">Aminoacyl-tRNA synthetase</keyword>
<dbReference type="InterPro" id="IPR004514">
    <property type="entry name" value="Gln-tRNA-synth"/>
</dbReference>
<dbReference type="PRINTS" id="PR00987">
    <property type="entry name" value="TRNASYNTHGLU"/>
</dbReference>
<keyword evidence="5 10" id="KW-0547">Nucleotide-binding</keyword>
<evidence type="ECO:0000313" key="15">
    <source>
        <dbReference type="EMBL" id="KAG8467443.1"/>
    </source>
</evidence>
<dbReference type="FunFam" id="3.90.800.10:FF:000001">
    <property type="entry name" value="Glutamine--tRNA ligase"/>
    <property type="match status" value="1"/>
</dbReference>
<feature type="chain" id="PRO_5035172938" description="glutamine--tRNA ligase" evidence="11">
    <location>
        <begin position="17"/>
        <end position="640"/>
    </location>
</feature>
<evidence type="ECO:0000259" key="12">
    <source>
        <dbReference type="Pfam" id="PF00749"/>
    </source>
</evidence>
<keyword evidence="16" id="KW-1185">Reference proteome</keyword>
<comment type="catalytic activity">
    <reaction evidence="9">
        <text>tRNA(Gln) + L-glutamine + ATP = L-glutaminyl-tRNA(Gln) + AMP + diphosphate</text>
        <dbReference type="Rhea" id="RHEA:20121"/>
        <dbReference type="Rhea" id="RHEA-COMP:9662"/>
        <dbReference type="Rhea" id="RHEA-COMP:9681"/>
        <dbReference type="ChEBI" id="CHEBI:30616"/>
        <dbReference type="ChEBI" id="CHEBI:33019"/>
        <dbReference type="ChEBI" id="CHEBI:58359"/>
        <dbReference type="ChEBI" id="CHEBI:78442"/>
        <dbReference type="ChEBI" id="CHEBI:78521"/>
        <dbReference type="ChEBI" id="CHEBI:456215"/>
        <dbReference type="EC" id="6.1.1.18"/>
    </reaction>
</comment>
<evidence type="ECO:0000256" key="2">
    <source>
        <dbReference type="ARBA" id="ARBA00012836"/>
    </source>
</evidence>
<dbReference type="SUPFAM" id="SSF50715">
    <property type="entry name" value="Ribosomal protein L25-like"/>
    <property type="match status" value="1"/>
</dbReference>
<dbReference type="InterPro" id="IPR011035">
    <property type="entry name" value="Ribosomal_bL25/Gln-tRNA_synth"/>
</dbReference>
<dbReference type="InterPro" id="IPR020061">
    <property type="entry name" value="Glu_tRNA_lig_a-bdl"/>
</dbReference>
<comment type="similarity">
    <text evidence="1 10">Belongs to the class-I aminoacyl-tRNA synthetase family.</text>
</comment>
<dbReference type="InterPro" id="IPR049437">
    <property type="entry name" value="tRNA-synt_1c_C2"/>
</dbReference>
<dbReference type="Gene3D" id="2.40.240.10">
    <property type="entry name" value="Ribosomal Protein L25, Chain P"/>
    <property type="match status" value="2"/>
</dbReference>
<protein>
    <recommendedName>
        <fullName evidence="2">glutamine--tRNA ligase</fullName>
        <ecNumber evidence="2">6.1.1.18</ecNumber>
    </recommendedName>
</protein>
<evidence type="ECO:0000256" key="5">
    <source>
        <dbReference type="ARBA" id="ARBA00022741"/>
    </source>
</evidence>
<dbReference type="InterPro" id="IPR020059">
    <property type="entry name" value="Glu/Gln-tRNA-synth_Ib_codon-bd"/>
</dbReference>
<dbReference type="InterPro" id="IPR000924">
    <property type="entry name" value="Glu/Gln-tRNA-synth"/>
</dbReference>
<evidence type="ECO:0000256" key="8">
    <source>
        <dbReference type="ARBA" id="ARBA00023146"/>
    </source>
</evidence>
<evidence type="ECO:0000256" key="10">
    <source>
        <dbReference type="RuleBase" id="RU363037"/>
    </source>
</evidence>